<accession>A0ABX8BJJ2</accession>
<reference evidence="11 12" key="1">
    <citation type="submission" date="2021-05" db="EMBL/GenBank/DDBJ databases">
        <title>Direct Submission.</title>
        <authorList>
            <person name="Li K."/>
            <person name="Gao J."/>
        </authorList>
    </citation>
    <scope>NUCLEOTIDE SEQUENCE [LARGE SCALE GENOMIC DNA]</scope>
    <source>
        <strain evidence="11 12">Mg02</strain>
    </source>
</reference>
<dbReference type="Gene3D" id="1.20.5.1930">
    <property type="match status" value="1"/>
</dbReference>
<protein>
    <recommendedName>
        <fullName evidence="2">histidine kinase</fullName>
        <ecNumber evidence="2">2.7.13.3</ecNumber>
    </recommendedName>
</protein>
<feature type="transmembrane region" description="Helical" evidence="9">
    <location>
        <begin position="21"/>
        <end position="39"/>
    </location>
</feature>
<keyword evidence="6" id="KW-0418">Kinase</keyword>
<evidence type="ECO:0000256" key="9">
    <source>
        <dbReference type="SAM" id="Phobius"/>
    </source>
</evidence>
<evidence type="ECO:0000256" key="3">
    <source>
        <dbReference type="ARBA" id="ARBA00022553"/>
    </source>
</evidence>
<evidence type="ECO:0000256" key="2">
    <source>
        <dbReference type="ARBA" id="ARBA00012438"/>
    </source>
</evidence>
<feature type="transmembrane region" description="Helical" evidence="9">
    <location>
        <begin position="95"/>
        <end position="112"/>
    </location>
</feature>
<keyword evidence="9" id="KW-0812">Transmembrane</keyword>
<keyword evidence="7 11" id="KW-0067">ATP-binding</keyword>
<evidence type="ECO:0000256" key="4">
    <source>
        <dbReference type="ARBA" id="ARBA00022679"/>
    </source>
</evidence>
<keyword evidence="3" id="KW-0597">Phosphoprotein</keyword>
<dbReference type="InterPro" id="IPR005467">
    <property type="entry name" value="His_kinase_dom"/>
</dbReference>
<evidence type="ECO:0000256" key="8">
    <source>
        <dbReference type="ARBA" id="ARBA00023012"/>
    </source>
</evidence>
<comment type="catalytic activity">
    <reaction evidence="1">
        <text>ATP + protein L-histidine = ADP + protein N-phospho-L-histidine.</text>
        <dbReference type="EC" id="2.7.13.3"/>
    </reaction>
</comment>
<keyword evidence="9" id="KW-1133">Transmembrane helix</keyword>
<dbReference type="SUPFAM" id="SSF55874">
    <property type="entry name" value="ATPase domain of HSP90 chaperone/DNA topoisomerase II/histidine kinase"/>
    <property type="match status" value="1"/>
</dbReference>
<dbReference type="Pfam" id="PF02518">
    <property type="entry name" value="HATPase_c"/>
    <property type="match status" value="1"/>
</dbReference>
<feature type="domain" description="Histidine kinase" evidence="10">
    <location>
        <begin position="295"/>
        <end position="383"/>
    </location>
</feature>
<evidence type="ECO:0000259" key="10">
    <source>
        <dbReference type="PROSITE" id="PS50109"/>
    </source>
</evidence>
<feature type="transmembrane region" description="Helical" evidence="9">
    <location>
        <begin position="45"/>
        <end position="63"/>
    </location>
</feature>
<proteinExistence type="predicted"/>
<dbReference type="SMART" id="SM00387">
    <property type="entry name" value="HATPase_c"/>
    <property type="match status" value="1"/>
</dbReference>
<sequence>MNSGNGSSPGRSRWRGRAADAALAAVLAAAIAFQAYGIASTWGGGYWWPGAAAGAAVGVIALLRRRGRAVAAAAGLTVAAASVPVSWWFGLPAEPGPAAALALAVLTASAVGRLPARPACAVAAGGLAVVGIAALPELGSSSGMPVVWLNLVLWLGGLAAGLGPRLLAARRRRAAERVRRDERLAVARELHDVVAHHITGIVIEAQAGRIEAPEGPGGGRSRDSFAAIEAEGAEALAAMRRVVGLLREEDGASLSSPAERLTDLVERFERRGGPPVRLHRPEDEPAWPPEIAAAVHRVVQESLTNVARHAANAGEVTVRVTRDGEELTVEVADDAPGPPPRPRPGGYGLVGMRERVRALGGTLEAGPRGGGGWSVVAVLPLADRRSP</sequence>
<keyword evidence="12" id="KW-1185">Reference proteome</keyword>
<keyword evidence="5" id="KW-0547">Nucleotide-binding</keyword>
<name>A0ABX8BJJ2_9ACTN</name>
<evidence type="ECO:0000256" key="7">
    <source>
        <dbReference type="ARBA" id="ARBA00022840"/>
    </source>
</evidence>
<organism evidence="11 12">
    <name type="scientific">Nocardiopsis changdeensis</name>
    <dbReference type="NCBI Taxonomy" id="2831969"/>
    <lineage>
        <taxon>Bacteria</taxon>
        <taxon>Bacillati</taxon>
        <taxon>Actinomycetota</taxon>
        <taxon>Actinomycetes</taxon>
        <taxon>Streptosporangiales</taxon>
        <taxon>Nocardiopsidaceae</taxon>
        <taxon>Nocardiopsis</taxon>
    </lineage>
</organism>
<dbReference type="EMBL" id="CP074133">
    <property type="protein sequence ID" value="QUX22395.1"/>
    <property type="molecule type" value="Genomic_DNA"/>
</dbReference>
<dbReference type="PANTHER" id="PTHR24421:SF10">
    <property type="entry name" value="NITRATE_NITRITE SENSOR PROTEIN NARQ"/>
    <property type="match status" value="1"/>
</dbReference>
<dbReference type="RefSeq" id="WP_220563612.1">
    <property type="nucleotide sequence ID" value="NZ_CP074133.1"/>
</dbReference>
<evidence type="ECO:0000256" key="1">
    <source>
        <dbReference type="ARBA" id="ARBA00000085"/>
    </source>
</evidence>
<dbReference type="InterPro" id="IPR003594">
    <property type="entry name" value="HATPase_dom"/>
</dbReference>
<evidence type="ECO:0000313" key="11">
    <source>
        <dbReference type="EMBL" id="QUX22395.1"/>
    </source>
</evidence>
<keyword evidence="4" id="KW-0808">Transferase</keyword>
<dbReference type="InterPro" id="IPR036890">
    <property type="entry name" value="HATPase_C_sf"/>
</dbReference>
<keyword evidence="9" id="KW-0472">Membrane</keyword>
<dbReference type="InterPro" id="IPR011712">
    <property type="entry name" value="Sig_transdc_His_kin_sub3_dim/P"/>
</dbReference>
<evidence type="ECO:0000313" key="12">
    <source>
        <dbReference type="Proteomes" id="UP000676079"/>
    </source>
</evidence>
<keyword evidence="8" id="KW-0902">Two-component regulatory system</keyword>
<gene>
    <name evidence="11" type="ORF">KGD84_29395</name>
</gene>
<dbReference type="PANTHER" id="PTHR24421">
    <property type="entry name" value="NITRATE/NITRITE SENSOR PROTEIN NARX-RELATED"/>
    <property type="match status" value="1"/>
</dbReference>
<evidence type="ECO:0000256" key="5">
    <source>
        <dbReference type="ARBA" id="ARBA00022741"/>
    </source>
</evidence>
<dbReference type="EC" id="2.7.13.3" evidence="2"/>
<dbReference type="CDD" id="cd16917">
    <property type="entry name" value="HATPase_UhpB-NarQ-NarX-like"/>
    <property type="match status" value="1"/>
</dbReference>
<dbReference type="Gene3D" id="3.30.565.10">
    <property type="entry name" value="Histidine kinase-like ATPase, C-terminal domain"/>
    <property type="match status" value="1"/>
</dbReference>
<evidence type="ECO:0000256" key="6">
    <source>
        <dbReference type="ARBA" id="ARBA00022777"/>
    </source>
</evidence>
<feature type="transmembrane region" description="Helical" evidence="9">
    <location>
        <begin position="147"/>
        <end position="167"/>
    </location>
</feature>
<feature type="transmembrane region" description="Helical" evidence="9">
    <location>
        <begin position="119"/>
        <end position="135"/>
    </location>
</feature>
<feature type="transmembrane region" description="Helical" evidence="9">
    <location>
        <begin position="70"/>
        <end position="89"/>
    </location>
</feature>
<dbReference type="PROSITE" id="PS50109">
    <property type="entry name" value="HIS_KIN"/>
    <property type="match status" value="1"/>
</dbReference>
<dbReference type="GO" id="GO:0005524">
    <property type="term" value="F:ATP binding"/>
    <property type="evidence" value="ECO:0007669"/>
    <property type="project" value="UniProtKB-KW"/>
</dbReference>
<dbReference type="Proteomes" id="UP000676079">
    <property type="component" value="Chromosome"/>
</dbReference>
<dbReference type="Pfam" id="PF07730">
    <property type="entry name" value="HisKA_3"/>
    <property type="match status" value="1"/>
</dbReference>
<dbReference type="InterPro" id="IPR050482">
    <property type="entry name" value="Sensor_HK_TwoCompSys"/>
</dbReference>